<feature type="compositionally biased region" description="Basic and acidic residues" evidence="1">
    <location>
        <begin position="10"/>
        <end position="25"/>
    </location>
</feature>
<dbReference type="OrthoDB" id="317850at2157"/>
<dbReference type="InterPro" id="IPR043899">
    <property type="entry name" value="DUF5789"/>
</dbReference>
<name>A0A7D5LEL4_9EURY</name>
<dbReference type="RefSeq" id="WP_179270772.1">
    <property type="nucleotide sequence ID" value="NZ_CP058580.1"/>
</dbReference>
<organism evidence="2 3">
    <name type="scientific">Halorarum salinum</name>
    <dbReference type="NCBI Taxonomy" id="2743089"/>
    <lineage>
        <taxon>Archaea</taxon>
        <taxon>Methanobacteriati</taxon>
        <taxon>Methanobacteriota</taxon>
        <taxon>Stenosarchaea group</taxon>
        <taxon>Halobacteria</taxon>
        <taxon>Halobacteriales</taxon>
        <taxon>Haloferacaceae</taxon>
        <taxon>Halorarum</taxon>
    </lineage>
</organism>
<geneLocation type="plasmid" evidence="2 3">
    <name>unnamed1</name>
</geneLocation>
<dbReference type="GeneID" id="56039910"/>
<keyword evidence="2" id="KW-0614">Plasmid</keyword>
<dbReference type="KEGG" id="halu:HUG12_20585"/>
<evidence type="ECO:0000313" key="3">
    <source>
        <dbReference type="Proteomes" id="UP000509626"/>
    </source>
</evidence>
<dbReference type="AlphaFoldDB" id="A0A7D5LEL4"/>
<dbReference type="Proteomes" id="UP000509626">
    <property type="component" value="Plasmid unnamed1"/>
</dbReference>
<keyword evidence="3" id="KW-1185">Reference proteome</keyword>
<feature type="region of interest" description="Disordered" evidence="1">
    <location>
        <begin position="84"/>
        <end position="109"/>
    </location>
</feature>
<dbReference type="Pfam" id="PF19102">
    <property type="entry name" value="DUF5789"/>
    <property type="match status" value="1"/>
</dbReference>
<feature type="compositionally biased region" description="Basic and acidic residues" evidence="1">
    <location>
        <begin position="86"/>
        <end position="98"/>
    </location>
</feature>
<proteinExistence type="predicted"/>
<feature type="region of interest" description="Disordered" evidence="1">
    <location>
        <begin position="1"/>
        <end position="28"/>
    </location>
</feature>
<evidence type="ECO:0000256" key="1">
    <source>
        <dbReference type="SAM" id="MobiDB-lite"/>
    </source>
</evidence>
<feature type="compositionally biased region" description="Acidic residues" evidence="1">
    <location>
        <begin position="100"/>
        <end position="109"/>
    </location>
</feature>
<protein>
    <recommendedName>
        <fullName evidence="4">DUF2795 domain-containing protein</fullName>
    </recommendedName>
</protein>
<evidence type="ECO:0000313" key="2">
    <source>
        <dbReference type="EMBL" id="QLG64189.1"/>
    </source>
</evidence>
<gene>
    <name evidence="2" type="ORF">HUG12_20585</name>
</gene>
<accession>A0A7D5LEL4</accession>
<dbReference type="EMBL" id="CP058580">
    <property type="protein sequence ID" value="QLG64189.1"/>
    <property type="molecule type" value="Genomic_DNA"/>
</dbReference>
<evidence type="ECO:0008006" key="4">
    <source>
        <dbReference type="Google" id="ProtNLM"/>
    </source>
</evidence>
<sequence length="109" mass="12002">MSDDTDTEATDGREMGVDFGDLRGDLEDEEYPLSHGTLLDRYGDRELEISSGTRTLREVLSDLGERDYESADAVRQAVLNMVGEEAVGREGYSDRGGDGEGQESDQESF</sequence>
<reference evidence="2 3" key="1">
    <citation type="submission" date="2020-06" db="EMBL/GenBank/DDBJ databases">
        <title>NJ-3-1, isolated from saline soil.</title>
        <authorList>
            <person name="Cui H.L."/>
            <person name="Shi X."/>
        </authorList>
    </citation>
    <scope>NUCLEOTIDE SEQUENCE [LARGE SCALE GENOMIC DNA]</scope>
    <source>
        <strain evidence="2 3">NJ-3-1</strain>
        <plasmid evidence="2 3">unnamed1</plasmid>
    </source>
</reference>